<dbReference type="AlphaFoldDB" id="A0A160PI64"/>
<name>A0A160PI64_9HYPH</name>
<organism evidence="2 3">
    <name type="scientific">Methylorubrum populi</name>
    <dbReference type="NCBI Taxonomy" id="223967"/>
    <lineage>
        <taxon>Bacteria</taxon>
        <taxon>Pseudomonadati</taxon>
        <taxon>Pseudomonadota</taxon>
        <taxon>Alphaproteobacteria</taxon>
        <taxon>Hyphomicrobiales</taxon>
        <taxon>Methylobacteriaceae</taxon>
        <taxon>Methylorubrum</taxon>
    </lineage>
</organism>
<dbReference type="Proteomes" id="UP000218288">
    <property type="component" value="Chromosome"/>
</dbReference>
<dbReference type="PANTHER" id="PTHR47738:SF1">
    <property type="entry name" value="NITROGEN REGULATORY PROTEIN"/>
    <property type="match status" value="1"/>
</dbReference>
<dbReference type="InterPro" id="IPR051541">
    <property type="entry name" value="PTS_SugarTrans_NitroReg"/>
</dbReference>
<accession>A0A160PI64</accession>
<dbReference type="EMBL" id="AP014809">
    <property type="protein sequence ID" value="BAU92614.1"/>
    <property type="molecule type" value="Genomic_DNA"/>
</dbReference>
<dbReference type="InterPro" id="IPR002178">
    <property type="entry name" value="PTS_EIIA_type-2_dom"/>
</dbReference>
<dbReference type="OrthoDB" id="95460at2"/>
<dbReference type="PROSITE" id="PS00372">
    <property type="entry name" value="PTS_EIIA_TYPE_2_HIS"/>
    <property type="match status" value="1"/>
</dbReference>
<dbReference type="PANTHER" id="PTHR47738">
    <property type="entry name" value="PTS SYSTEM FRUCTOSE-LIKE EIIA COMPONENT-RELATED"/>
    <property type="match status" value="1"/>
</dbReference>
<sequence>MTSSPVGPVPDEAMSVDGLLAPGQVIHGLRVSGKAALLDDLAGRAARMLALDAGAIRAALVRREGLGSTGIGGGVALPHARLDAVRQPYGLLARLRDPLDFDAIDERPVDLVFLLLLPAGSGGETLNALARVARRLRDPETAAALRGARDAAGLLALVSGRTLDRA</sequence>
<dbReference type="GO" id="GO:0030295">
    <property type="term" value="F:protein kinase activator activity"/>
    <property type="evidence" value="ECO:0007669"/>
    <property type="project" value="TreeGrafter"/>
</dbReference>
<reference evidence="2 3" key="1">
    <citation type="journal article" date="2016" name="Genome Announc.">
        <title>Complete Genome Sequence of Methylobacterium populi P-1M, Isolated from Pink-Pigmented Household Biofilm.</title>
        <authorList>
            <person name="Morohoshi T."/>
            <person name="Ikeda T."/>
        </authorList>
    </citation>
    <scope>NUCLEOTIDE SEQUENCE [LARGE SCALE GENOMIC DNA]</scope>
    <source>
        <strain evidence="2 3">P-1M</strain>
    </source>
</reference>
<dbReference type="Gene3D" id="3.40.930.10">
    <property type="entry name" value="Mannitol-specific EII, Chain A"/>
    <property type="match status" value="1"/>
</dbReference>
<gene>
    <name evidence="2" type="ORF">MPPM_4009</name>
</gene>
<feature type="domain" description="PTS EIIA type-2" evidence="1">
    <location>
        <begin position="18"/>
        <end position="161"/>
    </location>
</feature>
<dbReference type="SUPFAM" id="SSF55804">
    <property type="entry name" value="Phoshotransferase/anion transport protein"/>
    <property type="match status" value="1"/>
</dbReference>
<evidence type="ECO:0000313" key="3">
    <source>
        <dbReference type="Proteomes" id="UP000218288"/>
    </source>
</evidence>
<evidence type="ECO:0000313" key="2">
    <source>
        <dbReference type="EMBL" id="BAU92614.1"/>
    </source>
</evidence>
<dbReference type="RefSeq" id="WP_096486508.1">
    <property type="nucleotide sequence ID" value="NZ_AP014809.1"/>
</dbReference>
<protein>
    <submittedName>
        <fullName evidence="2">Putative PTS IIA-like nitrogen-regulatory protein PtsN</fullName>
    </submittedName>
</protein>
<dbReference type="PROSITE" id="PS51094">
    <property type="entry name" value="PTS_EIIA_TYPE_2"/>
    <property type="match status" value="1"/>
</dbReference>
<evidence type="ECO:0000259" key="1">
    <source>
        <dbReference type="PROSITE" id="PS51094"/>
    </source>
</evidence>
<dbReference type="InterPro" id="IPR016152">
    <property type="entry name" value="PTrfase/Anion_transptr"/>
</dbReference>
<dbReference type="Pfam" id="PF00359">
    <property type="entry name" value="PTS_EIIA_2"/>
    <property type="match status" value="1"/>
</dbReference>
<proteinExistence type="predicted"/>